<evidence type="ECO:0000313" key="1">
    <source>
        <dbReference type="EMBL" id="CEP13990.1"/>
    </source>
</evidence>
<dbReference type="EMBL" id="LN730857">
    <property type="protein sequence ID" value="CEP13990.1"/>
    <property type="molecule type" value="Genomic_DNA"/>
</dbReference>
<reference evidence="1 2" key="1">
    <citation type="submission" date="2014-09" db="EMBL/GenBank/DDBJ databases">
        <authorList>
            <person name="Ellenberger Sabrina"/>
        </authorList>
    </citation>
    <scope>NUCLEOTIDE SEQUENCE [LARGE SCALE GENOMIC DNA]</scope>
    <source>
        <strain evidence="1 2">CBS 412.66</strain>
    </source>
</reference>
<dbReference type="OrthoDB" id="2235678at2759"/>
<gene>
    <name evidence="1" type="primary">PARPA_08143.1 scaffold 32132</name>
</gene>
<keyword evidence="2" id="KW-1185">Reference proteome</keyword>
<dbReference type="AlphaFoldDB" id="A0A0B7NF79"/>
<sequence>MRALLKETVSTIAALKEEHLQEMPKWRYTYCPFPKLSKLVNPLILKLVHDEDSTGMADMGPFYTLTSN</sequence>
<proteinExistence type="predicted"/>
<protein>
    <submittedName>
        <fullName evidence="1">Uncharacterized protein</fullName>
    </submittedName>
</protein>
<dbReference type="Proteomes" id="UP000054107">
    <property type="component" value="Unassembled WGS sequence"/>
</dbReference>
<name>A0A0B7NF79_9FUNG</name>
<evidence type="ECO:0000313" key="2">
    <source>
        <dbReference type="Proteomes" id="UP000054107"/>
    </source>
</evidence>
<accession>A0A0B7NF79</accession>
<organism evidence="1 2">
    <name type="scientific">Parasitella parasitica</name>
    <dbReference type="NCBI Taxonomy" id="35722"/>
    <lineage>
        <taxon>Eukaryota</taxon>
        <taxon>Fungi</taxon>
        <taxon>Fungi incertae sedis</taxon>
        <taxon>Mucoromycota</taxon>
        <taxon>Mucoromycotina</taxon>
        <taxon>Mucoromycetes</taxon>
        <taxon>Mucorales</taxon>
        <taxon>Mucorineae</taxon>
        <taxon>Mucoraceae</taxon>
        <taxon>Parasitella</taxon>
    </lineage>
</organism>